<sequence length="267" mass="31001">MNLKRIIETELEPTLFSLGYRRGNWGQGWYQYKNDEAGIDIEYHVARVGQQFTRGIEVDFVAYGLGRKWFSLSDFPGESPIYYDTQAELDHKLRHAFDATVNIVLPYIQDMKKYAVPDPCSEDYQALANCPMQRAERFSSQYHIPMIPERTTLIQLNSILKSIRPTNLSELRDSFRANYETLINMAAFYGTLFVKKAPRFCWGWAPLIPPDDPIYPLIAPKTERFVILEIGDPDITPGIRIDALSFSVRVWNYMEIKRYQFTSVALM</sequence>
<reference evidence="1 2" key="1">
    <citation type="journal article" date="2019" name="Nat. Med.">
        <title>A library of human gut bacterial isolates paired with longitudinal multiomics data enables mechanistic microbiome research.</title>
        <authorList>
            <person name="Poyet M."/>
            <person name="Groussin M."/>
            <person name="Gibbons S.M."/>
            <person name="Avila-Pacheco J."/>
            <person name="Jiang X."/>
            <person name="Kearney S.M."/>
            <person name="Perrotta A.R."/>
            <person name="Berdy B."/>
            <person name="Zhao S."/>
            <person name="Lieberman T.D."/>
            <person name="Swanson P.K."/>
            <person name="Smith M."/>
            <person name="Roesemann S."/>
            <person name="Alexander J.E."/>
            <person name="Rich S.A."/>
            <person name="Livny J."/>
            <person name="Vlamakis H."/>
            <person name="Clish C."/>
            <person name="Bullock K."/>
            <person name="Deik A."/>
            <person name="Scott J."/>
            <person name="Pierce K.A."/>
            <person name="Xavier R.J."/>
            <person name="Alm E.J."/>
        </authorList>
    </citation>
    <scope>NUCLEOTIDE SEQUENCE [LARGE SCALE GENOMIC DNA]</scope>
    <source>
        <strain evidence="1 2">BIOML-A2</strain>
    </source>
</reference>
<dbReference type="EMBL" id="WKPR01000002">
    <property type="protein sequence ID" value="MSB18174.1"/>
    <property type="molecule type" value="Genomic_DNA"/>
</dbReference>
<organism evidence="1 2">
    <name type="scientific">Flavonifractor plautii</name>
    <name type="common">Fusobacterium plautii</name>
    <dbReference type="NCBI Taxonomy" id="292800"/>
    <lineage>
        <taxon>Bacteria</taxon>
        <taxon>Bacillati</taxon>
        <taxon>Bacillota</taxon>
        <taxon>Clostridia</taxon>
        <taxon>Eubacteriales</taxon>
        <taxon>Oscillospiraceae</taxon>
        <taxon>Flavonifractor</taxon>
    </lineage>
</organism>
<accession>A0A6I2QVI0</accession>
<proteinExistence type="predicted"/>
<protein>
    <recommendedName>
        <fullName evidence="3">DUF4304 domain-containing protein</fullName>
    </recommendedName>
</protein>
<comment type="caution">
    <text evidence="1">The sequence shown here is derived from an EMBL/GenBank/DDBJ whole genome shotgun (WGS) entry which is preliminary data.</text>
</comment>
<dbReference type="RefSeq" id="WP_172697076.1">
    <property type="nucleotide sequence ID" value="NZ_WKPR01000002.1"/>
</dbReference>
<evidence type="ECO:0000313" key="2">
    <source>
        <dbReference type="Proteomes" id="UP000434475"/>
    </source>
</evidence>
<gene>
    <name evidence="1" type="ORF">GKE97_01430</name>
</gene>
<dbReference type="AlphaFoldDB" id="A0A6I2QVI0"/>
<evidence type="ECO:0000313" key="1">
    <source>
        <dbReference type="EMBL" id="MSB18174.1"/>
    </source>
</evidence>
<evidence type="ECO:0008006" key="3">
    <source>
        <dbReference type="Google" id="ProtNLM"/>
    </source>
</evidence>
<dbReference type="Proteomes" id="UP000434475">
    <property type="component" value="Unassembled WGS sequence"/>
</dbReference>
<name>A0A6I2QVI0_FLAPL</name>